<evidence type="ECO:0000313" key="2">
    <source>
        <dbReference type="EMBL" id="NKE73826.1"/>
    </source>
</evidence>
<protein>
    <submittedName>
        <fullName evidence="2">Phosphatase PAP2 family protein</fullName>
    </submittedName>
</protein>
<comment type="caution">
    <text evidence="2">The sequence shown here is derived from an EMBL/GenBank/DDBJ whole genome shotgun (WGS) entry which is preliminary data.</text>
</comment>
<evidence type="ECO:0000259" key="1">
    <source>
        <dbReference type="SMART" id="SM00014"/>
    </source>
</evidence>
<sequence length="183" mass="19897">MIAKPGSCFLRCLIFFFVIVIFSDVLESTCFARPQEEDVTQIILPVTAAAIALARYDNEGFLQLSKGFASSITVTYALKYTVDRDRPDGSPHTFPSGHTASAFSAAAFLQKRYGWMYGLPAYSAAIFTGYGRVENGAHRTEDVLVGALLGIVGQLIFTTPYTDIKVVPLVGRTVAGIVATIEW</sequence>
<name>A0A7X6IDE1_9BACT</name>
<organism evidence="2 3">
    <name type="scientific">Candidatus Manganitrophus noduliformans</name>
    <dbReference type="NCBI Taxonomy" id="2606439"/>
    <lineage>
        <taxon>Bacteria</taxon>
        <taxon>Pseudomonadati</taxon>
        <taxon>Nitrospirota</taxon>
        <taxon>Nitrospiria</taxon>
        <taxon>Candidatus Troglogloeales</taxon>
        <taxon>Candidatus Manganitrophaceae</taxon>
        <taxon>Candidatus Manganitrophus</taxon>
    </lineage>
</organism>
<dbReference type="Proteomes" id="UP000534783">
    <property type="component" value="Unassembled WGS sequence"/>
</dbReference>
<dbReference type="Gene3D" id="1.20.144.10">
    <property type="entry name" value="Phosphatidic acid phosphatase type 2/haloperoxidase"/>
    <property type="match status" value="1"/>
</dbReference>
<dbReference type="PANTHER" id="PTHR14969">
    <property type="entry name" value="SPHINGOSINE-1-PHOSPHATE PHOSPHOHYDROLASE"/>
    <property type="match status" value="1"/>
</dbReference>
<dbReference type="CDD" id="cd03394">
    <property type="entry name" value="PAP2_like_5"/>
    <property type="match status" value="1"/>
</dbReference>
<dbReference type="SMART" id="SM00014">
    <property type="entry name" value="acidPPc"/>
    <property type="match status" value="1"/>
</dbReference>
<dbReference type="InterPro" id="IPR036938">
    <property type="entry name" value="PAP2/HPO_sf"/>
</dbReference>
<gene>
    <name evidence="2" type="ORF">MNODULE_24050</name>
</gene>
<dbReference type="InterPro" id="IPR000326">
    <property type="entry name" value="PAP2/HPO"/>
</dbReference>
<evidence type="ECO:0000313" key="3">
    <source>
        <dbReference type="Proteomes" id="UP000534783"/>
    </source>
</evidence>
<proteinExistence type="predicted"/>
<accession>A0A7X6IDE1</accession>
<feature type="domain" description="Phosphatidic acid phosphatase type 2/haloperoxidase" evidence="1">
    <location>
        <begin position="59"/>
        <end position="158"/>
    </location>
</feature>
<reference evidence="2 3" key="1">
    <citation type="journal article" date="2020" name="Nature">
        <title>Bacterial chemolithoautotrophy via manganese oxidation.</title>
        <authorList>
            <person name="Yu H."/>
            <person name="Leadbetter J.R."/>
        </authorList>
    </citation>
    <scope>NUCLEOTIDE SEQUENCE [LARGE SCALE GENOMIC DNA]</scope>
    <source>
        <strain evidence="2 3">Mn-1</strain>
    </source>
</reference>
<dbReference type="RefSeq" id="WP_168063791.1">
    <property type="nucleotide sequence ID" value="NZ_VTOW01000014.1"/>
</dbReference>
<dbReference type="SUPFAM" id="SSF48317">
    <property type="entry name" value="Acid phosphatase/Vanadium-dependent haloperoxidase"/>
    <property type="match status" value="1"/>
</dbReference>
<dbReference type="AlphaFoldDB" id="A0A7X6IDE1"/>
<dbReference type="EMBL" id="VTOW01000014">
    <property type="protein sequence ID" value="NKE73826.1"/>
    <property type="molecule type" value="Genomic_DNA"/>
</dbReference>
<dbReference type="Pfam" id="PF01569">
    <property type="entry name" value="PAP2"/>
    <property type="match status" value="1"/>
</dbReference>
<keyword evidence="3" id="KW-1185">Reference proteome</keyword>
<dbReference type="PANTHER" id="PTHR14969:SF13">
    <property type="entry name" value="AT30094P"/>
    <property type="match status" value="1"/>
</dbReference>